<sequence length="73" mass="8358">MKFLIPKIMQLDISPTFIYLGIGKNFGFNFNGTSYLAIAIKGITLAVWKFYTGDKWTRLCFALGPYKFAIRIL</sequence>
<name>X1ALK7_9ZZZZ</name>
<dbReference type="EMBL" id="BART01007632">
    <property type="protein sequence ID" value="GAG60836.1"/>
    <property type="molecule type" value="Genomic_DNA"/>
</dbReference>
<dbReference type="AlphaFoldDB" id="X1ALK7"/>
<accession>X1ALK7</accession>
<evidence type="ECO:0000313" key="1">
    <source>
        <dbReference type="EMBL" id="GAG60836.1"/>
    </source>
</evidence>
<protein>
    <submittedName>
        <fullName evidence="1">Uncharacterized protein</fullName>
    </submittedName>
</protein>
<proteinExistence type="predicted"/>
<gene>
    <name evidence="1" type="ORF">S01H4_17343</name>
</gene>
<comment type="caution">
    <text evidence="1">The sequence shown here is derived from an EMBL/GenBank/DDBJ whole genome shotgun (WGS) entry which is preliminary data.</text>
</comment>
<organism evidence="1">
    <name type="scientific">marine sediment metagenome</name>
    <dbReference type="NCBI Taxonomy" id="412755"/>
    <lineage>
        <taxon>unclassified sequences</taxon>
        <taxon>metagenomes</taxon>
        <taxon>ecological metagenomes</taxon>
    </lineage>
</organism>
<reference evidence="1" key="1">
    <citation type="journal article" date="2014" name="Front. Microbiol.">
        <title>High frequency of phylogenetically diverse reductive dehalogenase-homologous genes in deep subseafloor sedimentary metagenomes.</title>
        <authorList>
            <person name="Kawai M."/>
            <person name="Futagami T."/>
            <person name="Toyoda A."/>
            <person name="Takaki Y."/>
            <person name="Nishi S."/>
            <person name="Hori S."/>
            <person name="Arai W."/>
            <person name="Tsubouchi T."/>
            <person name="Morono Y."/>
            <person name="Uchiyama I."/>
            <person name="Ito T."/>
            <person name="Fujiyama A."/>
            <person name="Inagaki F."/>
            <person name="Takami H."/>
        </authorList>
    </citation>
    <scope>NUCLEOTIDE SEQUENCE</scope>
    <source>
        <strain evidence="1">Expedition CK06-06</strain>
    </source>
</reference>